<dbReference type="EMBL" id="CP034036">
    <property type="protein sequence ID" value="QCR06545.1"/>
    <property type="molecule type" value="Genomic_DNA"/>
</dbReference>
<gene>
    <name evidence="1" type="ORF">DDT54_12115</name>
    <name evidence="2" type="ORF">EH206_21760</name>
</gene>
<dbReference type="AlphaFoldDB" id="A0A2U1UQI9"/>
<sequence length="77" mass="8767">MVIVAGAVINKRGVVNLVQLNSKTSLYRGFTILKLPRKKPYNRQRYQITRECDYFGLDFALAEACKTIDKLCGVKND</sequence>
<keyword evidence="4" id="KW-1185">Reference proteome</keyword>
<accession>A0A2U1UQI9</accession>
<reference evidence="2 4" key="2">
    <citation type="submission" date="2018-11" db="EMBL/GenBank/DDBJ databases">
        <title>Genome sequences of Brenneria nigrifluens and Brenneria rubrifaciens.</title>
        <authorList>
            <person name="Poret-Peterson A.T."/>
            <person name="McClean A.E."/>
            <person name="Kluepfel D.A."/>
        </authorList>
    </citation>
    <scope>NUCLEOTIDE SEQUENCE [LARGE SCALE GENOMIC DNA]</scope>
    <source>
        <strain evidence="2 4">ATCC 13028</strain>
    </source>
</reference>
<name>A0A2U1UQI9_9GAMM</name>
<reference evidence="1 3" key="1">
    <citation type="submission" date="2018-04" db="EMBL/GenBank/DDBJ databases">
        <title>Brenneria corticis sp.nov.</title>
        <authorList>
            <person name="Li Y."/>
        </authorList>
    </citation>
    <scope>NUCLEOTIDE SEQUENCE [LARGE SCALE GENOMIC DNA]</scope>
    <source>
        <strain evidence="1 3">LMG 2694</strain>
    </source>
</reference>
<dbReference type="Proteomes" id="UP000303847">
    <property type="component" value="Chromosome"/>
</dbReference>
<dbReference type="EMBL" id="QDKK01000018">
    <property type="protein sequence ID" value="PWC23874.1"/>
    <property type="molecule type" value="Genomic_DNA"/>
</dbReference>
<organism evidence="1 3">
    <name type="scientific">Brenneria nigrifluens DSM 30175 = ATCC 13028</name>
    <dbReference type="NCBI Taxonomy" id="1121120"/>
    <lineage>
        <taxon>Bacteria</taxon>
        <taxon>Pseudomonadati</taxon>
        <taxon>Pseudomonadota</taxon>
        <taxon>Gammaproteobacteria</taxon>
        <taxon>Enterobacterales</taxon>
        <taxon>Pectobacteriaceae</taxon>
        <taxon>Brenneria</taxon>
    </lineage>
</organism>
<evidence type="ECO:0000313" key="4">
    <source>
        <dbReference type="Proteomes" id="UP000303847"/>
    </source>
</evidence>
<evidence type="ECO:0000313" key="1">
    <source>
        <dbReference type="EMBL" id="PWC23874.1"/>
    </source>
</evidence>
<protein>
    <submittedName>
        <fullName evidence="1">DUF4761 domain-containing protein</fullName>
    </submittedName>
</protein>
<proteinExistence type="predicted"/>
<evidence type="ECO:0000313" key="3">
    <source>
        <dbReference type="Proteomes" id="UP000295985"/>
    </source>
</evidence>
<evidence type="ECO:0000313" key="2">
    <source>
        <dbReference type="EMBL" id="QCR06545.1"/>
    </source>
</evidence>
<dbReference type="Proteomes" id="UP000295985">
    <property type="component" value="Unassembled WGS sequence"/>
</dbReference>
<dbReference type="OrthoDB" id="6456926at2"/>
<dbReference type="RefSeq" id="WP_071778499.1">
    <property type="nucleotide sequence ID" value="NZ_CP034036.1"/>
</dbReference>